<keyword evidence="4" id="KW-1185">Reference proteome</keyword>
<feature type="compositionally biased region" description="Pro residues" evidence="1">
    <location>
        <begin position="45"/>
        <end position="54"/>
    </location>
</feature>
<accession>A0AAD6XPB7</accession>
<organism evidence="3 4">
    <name type="scientific">Mycena belliarum</name>
    <dbReference type="NCBI Taxonomy" id="1033014"/>
    <lineage>
        <taxon>Eukaryota</taxon>
        <taxon>Fungi</taxon>
        <taxon>Dikarya</taxon>
        <taxon>Basidiomycota</taxon>
        <taxon>Agaricomycotina</taxon>
        <taxon>Agaricomycetes</taxon>
        <taxon>Agaricomycetidae</taxon>
        <taxon>Agaricales</taxon>
        <taxon>Marasmiineae</taxon>
        <taxon>Mycenaceae</taxon>
        <taxon>Mycena</taxon>
    </lineage>
</organism>
<feature type="compositionally biased region" description="Polar residues" evidence="1">
    <location>
        <begin position="56"/>
        <end position="71"/>
    </location>
</feature>
<protein>
    <submittedName>
        <fullName evidence="3">Uncharacterized protein</fullName>
    </submittedName>
</protein>
<keyword evidence="2" id="KW-0472">Membrane</keyword>
<reference evidence="3" key="1">
    <citation type="submission" date="2023-03" db="EMBL/GenBank/DDBJ databases">
        <title>Massive genome expansion in bonnet fungi (Mycena s.s.) driven by repeated elements and novel gene families across ecological guilds.</title>
        <authorList>
            <consortium name="Lawrence Berkeley National Laboratory"/>
            <person name="Harder C.B."/>
            <person name="Miyauchi S."/>
            <person name="Viragh M."/>
            <person name="Kuo A."/>
            <person name="Thoen E."/>
            <person name="Andreopoulos B."/>
            <person name="Lu D."/>
            <person name="Skrede I."/>
            <person name="Drula E."/>
            <person name="Henrissat B."/>
            <person name="Morin E."/>
            <person name="Kohler A."/>
            <person name="Barry K."/>
            <person name="LaButti K."/>
            <person name="Morin E."/>
            <person name="Salamov A."/>
            <person name="Lipzen A."/>
            <person name="Mereny Z."/>
            <person name="Hegedus B."/>
            <person name="Baldrian P."/>
            <person name="Stursova M."/>
            <person name="Weitz H."/>
            <person name="Taylor A."/>
            <person name="Grigoriev I.V."/>
            <person name="Nagy L.G."/>
            <person name="Martin F."/>
            <person name="Kauserud H."/>
        </authorList>
    </citation>
    <scope>NUCLEOTIDE SEQUENCE</scope>
    <source>
        <strain evidence="3">CBHHK173m</strain>
    </source>
</reference>
<evidence type="ECO:0000313" key="3">
    <source>
        <dbReference type="EMBL" id="KAJ7089240.1"/>
    </source>
</evidence>
<dbReference type="AlphaFoldDB" id="A0AAD6XPB7"/>
<keyword evidence="2" id="KW-0812">Transmembrane</keyword>
<evidence type="ECO:0000313" key="4">
    <source>
        <dbReference type="Proteomes" id="UP001222325"/>
    </source>
</evidence>
<proteinExistence type="predicted"/>
<feature type="transmembrane region" description="Helical" evidence="2">
    <location>
        <begin position="12"/>
        <end position="30"/>
    </location>
</feature>
<evidence type="ECO:0000256" key="1">
    <source>
        <dbReference type="SAM" id="MobiDB-lite"/>
    </source>
</evidence>
<sequence>MLPVRLIAVPTPFPNLLLVLLLVLPIRILLLHLRIRIPYPACSRPSPPPAPPPSAISTGQDSRTSACTSAPSVRPVMPTATGLHDPPRPRPQTAPVELGGGDPGLGRSWYRQAPAAQQRPIPPPSGVAHGSGATWPPQFIPIQTGPTVAQLPPVFSSLMEILRSEPRFIDATAVFTVSVGR</sequence>
<keyword evidence="2" id="KW-1133">Transmembrane helix</keyword>
<evidence type="ECO:0000256" key="2">
    <source>
        <dbReference type="SAM" id="Phobius"/>
    </source>
</evidence>
<dbReference type="EMBL" id="JARJCN010000024">
    <property type="protein sequence ID" value="KAJ7089240.1"/>
    <property type="molecule type" value="Genomic_DNA"/>
</dbReference>
<comment type="caution">
    <text evidence="3">The sequence shown here is derived from an EMBL/GenBank/DDBJ whole genome shotgun (WGS) entry which is preliminary data.</text>
</comment>
<name>A0AAD6XPB7_9AGAR</name>
<dbReference type="Proteomes" id="UP001222325">
    <property type="component" value="Unassembled WGS sequence"/>
</dbReference>
<gene>
    <name evidence="3" type="ORF">B0H15DRAFT_800586</name>
</gene>
<feature type="region of interest" description="Disordered" evidence="1">
    <location>
        <begin position="42"/>
        <end position="102"/>
    </location>
</feature>